<dbReference type="PANTHER" id="PTHR43147:SF2">
    <property type="entry name" value="NADP-DEPENDENT OXIDOREDUCTASE DOMAIN-CONTAINING PROTEIN"/>
    <property type="match status" value="1"/>
</dbReference>
<sequence length="346" mass="38767">MKKRELVAGYEISPVIKGGWQLSSGHSLNIEIQEQAAISDMISFIKAGITTFDFGDIYTGVEELVGKTLVELSKEIGINARSSVQLHTKYVPNETFLKDFDSSDAINIVNRSLARLGVDQVDLVQLHWWRYEDRHYLAAMEALFGLKELGKIRNVGITNFDLARLEEMVNAGLKPASHQIQYSMLDRRAEQGMGQFCKENEIGILCYGTVAGGFFSEKFLGAAEPTQVETRSNVKYQIIIEEFGGWELFQRLLRVCKNIADSHETDIGTIASAWVLARPAVKGVIVGARNISHIDSNVKIPQIIFTSQELEAIDEILSESKGPTGPVYDLERYSEKHRKIMHTNNN</sequence>
<feature type="domain" description="NADP-dependent oxidoreductase" evidence="1">
    <location>
        <begin position="15"/>
        <end position="317"/>
    </location>
</feature>
<dbReference type="EMBL" id="CAEZUG010000038">
    <property type="protein sequence ID" value="CAB4593788.1"/>
    <property type="molecule type" value="Genomic_DNA"/>
</dbReference>
<dbReference type="Gene3D" id="3.20.20.100">
    <property type="entry name" value="NADP-dependent oxidoreductase domain"/>
    <property type="match status" value="1"/>
</dbReference>
<accession>A0A6J6GAF6</accession>
<dbReference type="Pfam" id="PF00248">
    <property type="entry name" value="Aldo_ket_red"/>
    <property type="match status" value="1"/>
</dbReference>
<reference evidence="2" key="1">
    <citation type="submission" date="2020-05" db="EMBL/GenBank/DDBJ databases">
        <authorList>
            <person name="Chiriac C."/>
            <person name="Salcher M."/>
            <person name="Ghai R."/>
            <person name="Kavagutti S V."/>
        </authorList>
    </citation>
    <scope>NUCLEOTIDE SEQUENCE</scope>
</reference>
<dbReference type="CDD" id="cd19101">
    <property type="entry name" value="AKR_unchar"/>
    <property type="match status" value="1"/>
</dbReference>
<gene>
    <name evidence="2" type="ORF">UFOPK1795_00747</name>
    <name evidence="3" type="ORF">UFOPK2275_00443</name>
    <name evidence="4" type="ORF">UFOPK2816_00447</name>
</gene>
<evidence type="ECO:0000313" key="3">
    <source>
        <dbReference type="EMBL" id="CAB4659677.1"/>
    </source>
</evidence>
<dbReference type="SUPFAM" id="SSF51430">
    <property type="entry name" value="NAD(P)-linked oxidoreductase"/>
    <property type="match status" value="1"/>
</dbReference>
<dbReference type="InterPro" id="IPR023210">
    <property type="entry name" value="NADP_OxRdtase_dom"/>
</dbReference>
<dbReference type="AlphaFoldDB" id="A0A6J6GAF6"/>
<evidence type="ECO:0000313" key="4">
    <source>
        <dbReference type="EMBL" id="CAB4743666.1"/>
    </source>
</evidence>
<evidence type="ECO:0000313" key="2">
    <source>
        <dbReference type="EMBL" id="CAB4593788.1"/>
    </source>
</evidence>
<evidence type="ECO:0000259" key="1">
    <source>
        <dbReference type="Pfam" id="PF00248"/>
    </source>
</evidence>
<protein>
    <submittedName>
        <fullName evidence="2">Unannotated protein</fullName>
    </submittedName>
</protein>
<name>A0A6J6GAF6_9ZZZZ</name>
<proteinExistence type="predicted"/>
<dbReference type="EMBL" id="CAEZWQ010000035">
    <property type="protein sequence ID" value="CAB4659677.1"/>
    <property type="molecule type" value="Genomic_DNA"/>
</dbReference>
<dbReference type="PANTHER" id="PTHR43147">
    <property type="entry name" value="PROTEIN TAS"/>
    <property type="match status" value="1"/>
</dbReference>
<dbReference type="InterPro" id="IPR036812">
    <property type="entry name" value="NAD(P)_OxRdtase_dom_sf"/>
</dbReference>
<organism evidence="2">
    <name type="scientific">freshwater metagenome</name>
    <dbReference type="NCBI Taxonomy" id="449393"/>
    <lineage>
        <taxon>unclassified sequences</taxon>
        <taxon>metagenomes</taxon>
        <taxon>ecological metagenomes</taxon>
    </lineage>
</organism>
<dbReference type="EMBL" id="CAEZZB010000038">
    <property type="protein sequence ID" value="CAB4743666.1"/>
    <property type="molecule type" value="Genomic_DNA"/>
</dbReference>